<dbReference type="RefSeq" id="WP_076979720.1">
    <property type="nucleotide sequence ID" value="NZ_CP019124.1"/>
</dbReference>
<dbReference type="AlphaFoldDB" id="A0A1U7DIK0"/>
<reference evidence="1 2" key="1">
    <citation type="submission" date="2017-01" db="EMBL/GenBank/DDBJ databases">
        <title>Genomic analysis of Xuhuaishuia manganoxidans DY6-4.</title>
        <authorList>
            <person name="Wang X."/>
        </authorList>
    </citation>
    <scope>NUCLEOTIDE SEQUENCE [LARGE SCALE GENOMIC DNA]</scope>
    <source>
        <strain evidence="1 2">DY6-4</strain>
    </source>
</reference>
<accession>A0A1U7DIK0</accession>
<organism evidence="1 2">
    <name type="scientific">Brevirhabdus pacifica</name>
    <dbReference type="NCBI Taxonomy" id="1267768"/>
    <lineage>
        <taxon>Bacteria</taxon>
        <taxon>Pseudomonadati</taxon>
        <taxon>Pseudomonadota</taxon>
        <taxon>Alphaproteobacteria</taxon>
        <taxon>Rhodobacterales</taxon>
        <taxon>Paracoccaceae</taxon>
        <taxon>Brevirhabdus</taxon>
    </lineage>
</organism>
<evidence type="ECO:0000313" key="1">
    <source>
        <dbReference type="EMBL" id="APX89698.1"/>
    </source>
</evidence>
<protein>
    <submittedName>
        <fullName evidence="1">Uncharacterized protein</fullName>
    </submittedName>
</protein>
<dbReference type="InterPro" id="IPR024409">
    <property type="entry name" value="DUF3833"/>
</dbReference>
<dbReference type="STRING" id="1267768.BV394_08185"/>
<dbReference type="Proteomes" id="UP000187266">
    <property type="component" value="Chromosome"/>
</dbReference>
<sequence>MTFFLALIAGFALGLFAVWVWHLNFGFRSQRAGDYAHLGPDFDLRRLFDGTIQCDGVIYGPAGQVVSRFMARMICTWDGNIGHIDEVFHYDGGEVQHRSWDVTLQPDGTMTATAPDILGIAWGQQSGSAMCLRYRLQLPEDSGGHVLRATDWMYLLENGVIVNRSQFRKFGVKVAELVATMRKVP</sequence>
<accession>A0A2M9DCV4</accession>
<dbReference type="OrthoDB" id="5296954at2"/>
<dbReference type="EMBL" id="CP019124">
    <property type="protein sequence ID" value="APX89698.1"/>
    <property type="molecule type" value="Genomic_DNA"/>
</dbReference>
<name>A0A1U7DIK0_9RHOB</name>
<proteinExistence type="predicted"/>
<keyword evidence="2" id="KW-1185">Reference proteome</keyword>
<gene>
    <name evidence="1" type="ORF">BV394_08185</name>
</gene>
<dbReference type="Pfam" id="PF12915">
    <property type="entry name" value="DUF3833"/>
    <property type="match status" value="1"/>
</dbReference>
<evidence type="ECO:0000313" key="2">
    <source>
        <dbReference type="Proteomes" id="UP000187266"/>
    </source>
</evidence>